<gene>
    <name evidence="1" type="ORF">E5S67_00356</name>
</gene>
<organism evidence="1 2">
    <name type="scientific">Microcoleus asticus IPMA8</name>
    <dbReference type="NCBI Taxonomy" id="2563858"/>
    <lineage>
        <taxon>Bacteria</taxon>
        <taxon>Bacillati</taxon>
        <taxon>Cyanobacteriota</taxon>
        <taxon>Cyanophyceae</taxon>
        <taxon>Oscillatoriophycideae</taxon>
        <taxon>Oscillatoriales</taxon>
        <taxon>Microcoleaceae</taxon>
        <taxon>Microcoleus</taxon>
        <taxon>Microcoleus asticus</taxon>
    </lineage>
</organism>
<protein>
    <submittedName>
        <fullName evidence="1">Uncharacterized protein</fullName>
    </submittedName>
</protein>
<keyword evidence="2" id="KW-1185">Reference proteome</keyword>
<dbReference type="Proteomes" id="UP000702425">
    <property type="component" value="Unassembled WGS sequence"/>
</dbReference>
<reference evidence="1 2" key="1">
    <citation type="journal article" date="2020" name="Sci. Rep.">
        <title>A novel cyanobacterial geosmin producer, revising GeoA distribution and dispersion patterns in Bacteria.</title>
        <authorList>
            <person name="Churro C."/>
            <person name="Semedo-Aguiar A.P."/>
            <person name="Silva A.D."/>
            <person name="Pereira-Leal J.B."/>
            <person name="Leite R.B."/>
        </authorList>
    </citation>
    <scope>NUCLEOTIDE SEQUENCE [LARGE SCALE GENOMIC DNA]</scope>
    <source>
        <strain evidence="1 2">IPMA8</strain>
    </source>
</reference>
<sequence>MLPPQFPGLKIAIDWQAICRNFRSIIKLSKNIVAVNSRQIDILNLPILNAATRKLRPLQISPNQTALNQTSFS</sequence>
<accession>A0ABX2CSV2</accession>
<evidence type="ECO:0000313" key="1">
    <source>
        <dbReference type="EMBL" id="NQE32640.1"/>
    </source>
</evidence>
<proteinExistence type="predicted"/>
<comment type="caution">
    <text evidence="1">The sequence shown here is derived from an EMBL/GenBank/DDBJ whole genome shotgun (WGS) entry which is preliminary data.</text>
</comment>
<evidence type="ECO:0000313" key="2">
    <source>
        <dbReference type="Proteomes" id="UP000702425"/>
    </source>
</evidence>
<dbReference type="EMBL" id="SRRZ01000004">
    <property type="protein sequence ID" value="NQE32640.1"/>
    <property type="molecule type" value="Genomic_DNA"/>
</dbReference>
<name>A0ABX2CSV2_9CYAN</name>